<sequence>MSAATIKILENQGDFDVWFRSITAEVMKVGGYTHIMRANTEPYRTRVTDRMDQDDIDLIRTPGAIAGADYPETAERDDDEEDLDSSEIKEWRRWAKVEMDTRGILMAGVTSDIHEDLLELWSSFDVVQYLRKAFDLDPISAVTRYERAIGQLTLRPSASAPEMENHIKTFDRTYKDLVQARTRLPDPVKLPESEKCRAFVNSCANNAADVDHIFSPKLAAGPVKWQEVVTFFKHQTERRRTNAYVADESEGNVMAAIGEPRSKAFPKKTFKKGKVPGKGQQKTKSSNHNPSSASKKCDFCFNKGHLERECRTKRRQMEMNLAKFNERSKGKSNGKPNGKDDGDESE</sequence>
<gene>
    <name evidence="3" type="ORF">B9479_005999</name>
</gene>
<evidence type="ECO:0000313" key="4">
    <source>
        <dbReference type="Proteomes" id="UP000322245"/>
    </source>
</evidence>
<protein>
    <recommendedName>
        <fullName evidence="5">CCHC-type domain-containing protein</fullName>
    </recommendedName>
</protein>
<dbReference type="GO" id="GO:0008270">
    <property type="term" value="F:zinc ion binding"/>
    <property type="evidence" value="ECO:0007669"/>
    <property type="project" value="InterPro"/>
</dbReference>
<accession>A0A5D3AT03</accession>
<feature type="region of interest" description="Disordered" evidence="2">
    <location>
        <begin position="260"/>
        <end position="298"/>
    </location>
</feature>
<keyword evidence="4" id="KW-1185">Reference proteome</keyword>
<evidence type="ECO:0000256" key="2">
    <source>
        <dbReference type="SAM" id="MobiDB-lite"/>
    </source>
</evidence>
<evidence type="ECO:0000256" key="1">
    <source>
        <dbReference type="ARBA" id="ARBA00022664"/>
    </source>
</evidence>
<evidence type="ECO:0000313" key="3">
    <source>
        <dbReference type="EMBL" id="TYJ53341.1"/>
    </source>
</evidence>
<dbReference type="EMBL" id="NIDF01000092">
    <property type="protein sequence ID" value="TYJ53341.1"/>
    <property type="molecule type" value="Genomic_DNA"/>
</dbReference>
<dbReference type="Proteomes" id="UP000322245">
    <property type="component" value="Unassembled WGS sequence"/>
</dbReference>
<dbReference type="GO" id="GO:0003676">
    <property type="term" value="F:nucleic acid binding"/>
    <property type="evidence" value="ECO:0007669"/>
    <property type="project" value="InterPro"/>
</dbReference>
<reference evidence="3 4" key="1">
    <citation type="submission" date="2017-05" db="EMBL/GenBank/DDBJ databases">
        <title>The Genome Sequence of Tsuchiyaea wingfieldii DSM 27421.</title>
        <authorList>
            <person name="Cuomo C."/>
            <person name="Passer A."/>
            <person name="Billmyre B."/>
            <person name="Heitman J."/>
        </authorList>
    </citation>
    <scope>NUCLEOTIDE SEQUENCE [LARGE SCALE GENOMIC DNA]</scope>
    <source>
        <strain evidence="3 4">DSM 27421</strain>
    </source>
</reference>
<proteinExistence type="predicted"/>
<feature type="region of interest" description="Disordered" evidence="2">
    <location>
        <begin position="311"/>
        <end position="346"/>
    </location>
</feature>
<dbReference type="AlphaFoldDB" id="A0A5D3AT03"/>
<evidence type="ECO:0008006" key="5">
    <source>
        <dbReference type="Google" id="ProtNLM"/>
    </source>
</evidence>
<organism evidence="3 4">
    <name type="scientific">Cryptococcus floricola</name>
    <dbReference type="NCBI Taxonomy" id="2591691"/>
    <lineage>
        <taxon>Eukaryota</taxon>
        <taxon>Fungi</taxon>
        <taxon>Dikarya</taxon>
        <taxon>Basidiomycota</taxon>
        <taxon>Agaricomycotina</taxon>
        <taxon>Tremellomycetes</taxon>
        <taxon>Tremellales</taxon>
        <taxon>Cryptococcaceae</taxon>
        <taxon>Cryptococcus</taxon>
    </lineage>
</organism>
<keyword evidence="1" id="KW-0507">mRNA processing</keyword>
<feature type="compositionally biased region" description="Basic residues" evidence="2">
    <location>
        <begin position="264"/>
        <end position="275"/>
    </location>
</feature>
<name>A0A5D3AT03_9TREE</name>
<dbReference type="GO" id="GO:0006397">
    <property type="term" value="P:mRNA processing"/>
    <property type="evidence" value="ECO:0007669"/>
    <property type="project" value="UniProtKB-KW"/>
</dbReference>
<dbReference type="SUPFAM" id="SSF57756">
    <property type="entry name" value="Retrovirus zinc finger-like domains"/>
    <property type="match status" value="1"/>
</dbReference>
<comment type="caution">
    <text evidence="3">The sequence shown here is derived from an EMBL/GenBank/DDBJ whole genome shotgun (WGS) entry which is preliminary data.</text>
</comment>
<dbReference type="InterPro" id="IPR036875">
    <property type="entry name" value="Znf_CCHC_sf"/>
</dbReference>